<evidence type="ECO:0000256" key="3">
    <source>
        <dbReference type="ARBA" id="ARBA00023285"/>
    </source>
</evidence>
<dbReference type="InterPro" id="IPR042255">
    <property type="entry name" value="EutC_N"/>
</dbReference>
<dbReference type="UniPathway" id="UPA00560"/>
<dbReference type="GO" id="GO:0031419">
    <property type="term" value="F:cobalamin binding"/>
    <property type="evidence" value="ECO:0007669"/>
    <property type="project" value="UniProtKB-UniRule"/>
</dbReference>
<feature type="binding site" evidence="5">
    <location>
        <position position="153"/>
    </location>
    <ligand>
        <name>adenosylcob(III)alamin</name>
        <dbReference type="ChEBI" id="CHEBI:18408"/>
    </ligand>
</feature>
<protein>
    <recommendedName>
        <fullName evidence="5">Ethanolamine ammonia-lyase small subunit</fullName>
        <shortName evidence="5">EAL small subunit</shortName>
        <ecNumber evidence="5">4.3.1.7</ecNumber>
    </recommendedName>
</protein>
<dbReference type="PANTHER" id="PTHR39330">
    <property type="entry name" value="ETHANOLAMINE AMMONIA-LYASE LIGHT CHAIN"/>
    <property type="match status" value="1"/>
</dbReference>
<dbReference type="InterPro" id="IPR009246">
    <property type="entry name" value="EutC"/>
</dbReference>
<dbReference type="HAMAP" id="MF_00601">
    <property type="entry name" value="EutC"/>
    <property type="match status" value="1"/>
</dbReference>
<keyword evidence="4 5" id="KW-1283">Bacterial microcompartment</keyword>
<evidence type="ECO:0000256" key="1">
    <source>
        <dbReference type="ARBA" id="ARBA00022628"/>
    </source>
</evidence>
<evidence type="ECO:0000313" key="7">
    <source>
        <dbReference type="Proteomes" id="UP000298009"/>
    </source>
</evidence>
<dbReference type="GO" id="GO:0009350">
    <property type="term" value="C:ethanolamine ammonia-lyase complex"/>
    <property type="evidence" value="ECO:0007669"/>
    <property type="project" value="UniProtKB-UniRule"/>
</dbReference>
<dbReference type="EC" id="4.3.1.7" evidence="5"/>
<comment type="caution">
    <text evidence="6">The sequence shown here is derived from an EMBL/GenBank/DDBJ whole genome shotgun (WGS) entry which is preliminary data.</text>
</comment>
<evidence type="ECO:0000256" key="5">
    <source>
        <dbReference type="HAMAP-Rule" id="MF_00601"/>
    </source>
</evidence>
<comment type="pathway">
    <text evidence="5">Amine and polyamine degradation; ethanolamine degradation.</text>
</comment>
<reference evidence="6" key="1">
    <citation type="journal article" date="2019" name="PLoS Negl. Trop. Dis.">
        <title>Revisiting the worldwide diversity of Leptospira species in the environment.</title>
        <authorList>
            <person name="Vincent A.T."/>
            <person name="Schiettekatte O."/>
            <person name="Bourhy P."/>
            <person name="Veyrier F.J."/>
            <person name="Picardeau M."/>
        </authorList>
    </citation>
    <scope>NUCLEOTIDE SEQUENCE [LARGE SCALE GENOMIC DNA]</scope>
    <source>
        <strain evidence="6">201800287</strain>
    </source>
</reference>
<dbReference type="GO" id="GO:0008851">
    <property type="term" value="F:ethanolamine ammonia-lyase activity"/>
    <property type="evidence" value="ECO:0007669"/>
    <property type="project" value="UniProtKB-UniRule"/>
</dbReference>
<dbReference type="InterPro" id="IPR042251">
    <property type="entry name" value="EutC_C"/>
</dbReference>
<evidence type="ECO:0000256" key="2">
    <source>
        <dbReference type="ARBA" id="ARBA00023239"/>
    </source>
</evidence>
<keyword evidence="3 5" id="KW-0170">Cobalt</keyword>
<keyword evidence="2 5" id="KW-0456">Lyase</keyword>
<gene>
    <name evidence="5" type="primary">eutC</name>
    <name evidence="6" type="ORF">EHQ24_00340</name>
</gene>
<dbReference type="EMBL" id="RQFK01000007">
    <property type="protein sequence ID" value="TGK87703.1"/>
    <property type="molecule type" value="Genomic_DNA"/>
</dbReference>
<dbReference type="Proteomes" id="UP000298009">
    <property type="component" value="Unassembled WGS sequence"/>
</dbReference>
<keyword evidence="1 5" id="KW-0846">Cobalamin</keyword>
<proteinExistence type="inferred from homology"/>
<comment type="subcellular location">
    <subcellularLocation>
        <location evidence="5">Bacterial microcompartment</location>
    </subcellularLocation>
</comment>
<organism evidence="6 7">
    <name type="scientific">Leptospira noumeaensis</name>
    <dbReference type="NCBI Taxonomy" id="2484964"/>
    <lineage>
        <taxon>Bacteria</taxon>
        <taxon>Pseudomonadati</taxon>
        <taxon>Spirochaetota</taxon>
        <taxon>Spirochaetia</taxon>
        <taxon>Leptospirales</taxon>
        <taxon>Leptospiraceae</taxon>
        <taxon>Leptospira</taxon>
    </lineage>
</organism>
<dbReference type="PIRSF" id="PIRSF018982">
    <property type="entry name" value="EutC"/>
    <property type="match status" value="1"/>
</dbReference>
<comment type="catalytic activity">
    <reaction evidence="5">
        <text>ethanolamine = acetaldehyde + NH4(+)</text>
        <dbReference type="Rhea" id="RHEA:15313"/>
        <dbReference type="ChEBI" id="CHEBI:15343"/>
        <dbReference type="ChEBI" id="CHEBI:28938"/>
        <dbReference type="ChEBI" id="CHEBI:57603"/>
        <dbReference type="EC" id="4.3.1.7"/>
    </reaction>
</comment>
<feature type="binding site" evidence="5">
    <location>
        <position position="174"/>
    </location>
    <ligand>
        <name>adenosylcob(III)alamin</name>
        <dbReference type="ChEBI" id="CHEBI:18408"/>
    </ligand>
</feature>
<dbReference type="GO" id="GO:0006520">
    <property type="term" value="P:amino acid metabolic process"/>
    <property type="evidence" value="ECO:0007669"/>
    <property type="project" value="InterPro"/>
</dbReference>
<dbReference type="Pfam" id="PF05985">
    <property type="entry name" value="EutC"/>
    <property type="match status" value="1"/>
</dbReference>
<dbReference type="NCBIfam" id="NF003971">
    <property type="entry name" value="PRK05465.1"/>
    <property type="match status" value="1"/>
</dbReference>
<comment type="function">
    <text evidence="5">Catalyzes the deamination of various vicinal amino-alcohols to oxo compounds. Allows this organism to utilize ethanolamine as the sole source of nitrogen and carbon in the presence of external vitamin B12.</text>
</comment>
<comment type="subunit">
    <text evidence="5">The basic unit is a heterodimer which dimerizes to form tetramers. The heterotetramers trimerize; 6 large subunits form a core ring with 6 small subunits projecting outwards.</text>
</comment>
<sequence>MTFLDEWKQFSNARIGLSRFGSSISTKETLRFRLDHARARDAVLLNPDYSKLVEEMEVLGNPQNLSSLFVKSQVHSKEEYLLRPDLGKRLDFESKSKLQPFAGNFDLVLVGVDGLSAKAIDENLIPFLKLFIEAIRKTKLSIAPLVLSKFGRVAIGDEIGEVLNAKLSVVVIGERPGLSSADSLGVYITYHPKVGKTDESRNCISNVRPSGFNFESAVAKTMYLITESIQRKLSGVDLKDEMPPEFLIQSKDNTMIAEIPESL</sequence>
<dbReference type="RefSeq" id="WP_135599734.1">
    <property type="nucleotide sequence ID" value="NZ_RQFK01000007.1"/>
</dbReference>
<dbReference type="OrthoDB" id="114248at2"/>
<feature type="binding site" evidence="5">
    <location>
        <position position="203"/>
    </location>
    <ligand>
        <name>adenosylcob(III)alamin</name>
        <dbReference type="ChEBI" id="CHEBI:18408"/>
    </ligand>
</feature>
<comment type="cofactor">
    <cofactor evidence="5">
        <name>adenosylcob(III)alamin</name>
        <dbReference type="ChEBI" id="CHEBI:18408"/>
    </cofactor>
    <text evidence="5">Binds between the large and small subunits.</text>
</comment>
<dbReference type="Gene3D" id="3.40.50.11240">
    <property type="entry name" value="Ethanolamine ammonia-lyase light chain (EutC)"/>
    <property type="match status" value="1"/>
</dbReference>
<dbReference type="GO" id="GO:0046336">
    <property type="term" value="P:ethanolamine catabolic process"/>
    <property type="evidence" value="ECO:0007669"/>
    <property type="project" value="UniProtKB-UniRule"/>
</dbReference>
<dbReference type="GO" id="GO:0031471">
    <property type="term" value="C:ethanolamine degradation polyhedral organelle"/>
    <property type="evidence" value="ECO:0007669"/>
    <property type="project" value="UniProtKB-UniRule"/>
</dbReference>
<dbReference type="AlphaFoldDB" id="A0A4R9II91"/>
<dbReference type="PANTHER" id="PTHR39330:SF1">
    <property type="entry name" value="ETHANOLAMINE AMMONIA-LYASE SMALL SUBUNIT"/>
    <property type="match status" value="1"/>
</dbReference>
<dbReference type="Gene3D" id="1.10.30.40">
    <property type="entry name" value="Ethanolamine ammonia-lyase light chain (EutC), N-terminal domain"/>
    <property type="match status" value="1"/>
</dbReference>
<evidence type="ECO:0000256" key="4">
    <source>
        <dbReference type="ARBA" id="ARBA00024446"/>
    </source>
</evidence>
<accession>A0A4R9II91</accession>
<evidence type="ECO:0000313" key="6">
    <source>
        <dbReference type="EMBL" id="TGK87703.1"/>
    </source>
</evidence>
<keyword evidence="7" id="KW-1185">Reference proteome</keyword>
<comment type="similarity">
    <text evidence="5">Belongs to the EutC family.</text>
</comment>
<name>A0A4R9II91_9LEPT</name>